<protein>
    <submittedName>
        <fullName evidence="1">Uncharacterized protein</fullName>
    </submittedName>
</protein>
<evidence type="ECO:0000313" key="2">
    <source>
        <dbReference type="Proteomes" id="UP000015750"/>
    </source>
</evidence>
<comment type="caution">
    <text evidence="1">The sequence shown here is derived from an EMBL/GenBank/DDBJ whole genome shotgun (WGS) entry which is preliminary data.</text>
</comment>
<dbReference type="Proteomes" id="UP000015750">
    <property type="component" value="Unassembled WGS sequence"/>
</dbReference>
<sequence length="118" mass="13999">MPIDQSDKILKELLELKPEEYRVITSKYKHLTTTKTIISKVWFVTGYSGSRKTTEVNNILRNIREIQEKLSGNTKIVVIDAQVLWDHSGQEITEKNKLFLKQLFTYARVNRIYVYMYR</sequence>
<dbReference type="EMBL" id="ATIR01000044">
    <property type="protein sequence ID" value="EPI08707.1"/>
    <property type="molecule type" value="Genomic_DNA"/>
</dbReference>
<reference evidence="1 2" key="1">
    <citation type="submission" date="2013-06" db="EMBL/GenBank/DDBJ databases">
        <authorList>
            <person name="Weinstock G."/>
            <person name="Sodergren E."/>
            <person name="Lobos E.A."/>
            <person name="Fulton L."/>
            <person name="Fulton R."/>
            <person name="Courtney L."/>
            <person name="Fronick C."/>
            <person name="O'Laughlin M."/>
            <person name="Godfrey J."/>
            <person name="Wilson R.M."/>
            <person name="Miner T."/>
            <person name="Farmer C."/>
            <person name="Delehaunty K."/>
            <person name="Cordes M."/>
            <person name="Minx P."/>
            <person name="Tomlinson C."/>
            <person name="Chen J."/>
            <person name="Wollam A."/>
            <person name="Pepin K.H."/>
            <person name="Bhonagiri V."/>
            <person name="Zhang X."/>
            <person name="Warren W."/>
            <person name="Mitreva M."/>
            <person name="Mardis E.R."/>
            <person name="Wilson R.K."/>
        </authorList>
    </citation>
    <scope>NUCLEOTIDE SEQUENCE [LARGE SCALE GENOMIC DNA]</scope>
    <source>
        <strain evidence="1 2">RP2S-4</strain>
    </source>
</reference>
<accession>A0ABC9TLF7</accession>
<proteinExistence type="predicted"/>
<organism evidence="1 2">
    <name type="scientific">Enterococcus faecalis RP2S-4</name>
    <dbReference type="NCBI Taxonomy" id="1244145"/>
    <lineage>
        <taxon>Bacteria</taxon>
        <taxon>Bacillati</taxon>
        <taxon>Bacillota</taxon>
        <taxon>Bacilli</taxon>
        <taxon>Lactobacillales</taxon>
        <taxon>Enterococcaceae</taxon>
        <taxon>Enterococcus</taxon>
    </lineage>
</organism>
<name>A0ABC9TLF7_ENTFL</name>
<gene>
    <name evidence="1" type="ORF">D358_01482</name>
</gene>
<evidence type="ECO:0000313" key="1">
    <source>
        <dbReference type="EMBL" id="EPI08707.1"/>
    </source>
</evidence>
<dbReference type="AlphaFoldDB" id="A0ABC9TLF7"/>
<dbReference type="RefSeq" id="WP_016627319.1">
    <property type="nucleotide sequence ID" value="NZ_KE351874.1"/>
</dbReference>